<proteinExistence type="predicted"/>
<evidence type="ECO:0000313" key="3">
    <source>
        <dbReference type="Proteomes" id="UP000708208"/>
    </source>
</evidence>
<evidence type="ECO:0000256" key="1">
    <source>
        <dbReference type="SAM" id="Phobius"/>
    </source>
</evidence>
<keyword evidence="1" id="KW-1133">Transmembrane helix</keyword>
<comment type="caution">
    <text evidence="2">The sequence shown here is derived from an EMBL/GenBank/DDBJ whole genome shotgun (WGS) entry which is preliminary data.</text>
</comment>
<organism evidence="2 3">
    <name type="scientific">Allacma fusca</name>
    <dbReference type="NCBI Taxonomy" id="39272"/>
    <lineage>
        <taxon>Eukaryota</taxon>
        <taxon>Metazoa</taxon>
        <taxon>Ecdysozoa</taxon>
        <taxon>Arthropoda</taxon>
        <taxon>Hexapoda</taxon>
        <taxon>Collembola</taxon>
        <taxon>Symphypleona</taxon>
        <taxon>Sminthuridae</taxon>
        <taxon>Allacma</taxon>
    </lineage>
</organism>
<dbReference type="OrthoDB" id="6432183at2759"/>
<dbReference type="PROSITE" id="PS51257">
    <property type="entry name" value="PROKAR_LIPOPROTEIN"/>
    <property type="match status" value="1"/>
</dbReference>
<dbReference type="EMBL" id="CAJVCH010306989">
    <property type="protein sequence ID" value="CAG7785912.1"/>
    <property type="molecule type" value="Genomic_DNA"/>
</dbReference>
<sequence length="95" mass="10717">MERMDLLELDEDFKRKRFQSFVIIAGYLFLGGCEYAVIFPTAWDYLQTLGVTEEYWLGFTVSGYSFSAAIAGTPLWSWNGSGFRHAGGNLQNDGD</sequence>
<feature type="transmembrane region" description="Helical" evidence="1">
    <location>
        <begin position="55"/>
        <end position="76"/>
    </location>
</feature>
<protein>
    <submittedName>
        <fullName evidence="2">Uncharacterized protein</fullName>
    </submittedName>
</protein>
<feature type="transmembrane region" description="Helical" evidence="1">
    <location>
        <begin position="21"/>
        <end position="43"/>
    </location>
</feature>
<keyword evidence="3" id="KW-1185">Reference proteome</keyword>
<dbReference type="AlphaFoldDB" id="A0A8J2KJ14"/>
<reference evidence="2" key="1">
    <citation type="submission" date="2021-06" db="EMBL/GenBank/DDBJ databases">
        <authorList>
            <person name="Hodson N. C."/>
            <person name="Mongue J. A."/>
            <person name="Jaron S. K."/>
        </authorList>
    </citation>
    <scope>NUCLEOTIDE SEQUENCE</scope>
</reference>
<name>A0A8J2KJ14_9HEXA</name>
<dbReference type="Proteomes" id="UP000708208">
    <property type="component" value="Unassembled WGS sequence"/>
</dbReference>
<evidence type="ECO:0000313" key="2">
    <source>
        <dbReference type="EMBL" id="CAG7785912.1"/>
    </source>
</evidence>
<accession>A0A8J2KJ14</accession>
<keyword evidence="1" id="KW-0812">Transmembrane</keyword>
<keyword evidence="1" id="KW-0472">Membrane</keyword>
<gene>
    <name evidence="2" type="ORF">AFUS01_LOCUS24507</name>
</gene>